<dbReference type="Proteomes" id="UP000010843">
    <property type="component" value="Plasmid pNATPE01"/>
</dbReference>
<dbReference type="KEGG" id="npe:Natpe_4019"/>
<dbReference type="HOGENOM" id="CLU_3302833_0_0_2"/>
<evidence type="ECO:0000313" key="2">
    <source>
        <dbReference type="Proteomes" id="UP000010843"/>
    </source>
</evidence>
<evidence type="ECO:0000313" key="1">
    <source>
        <dbReference type="EMBL" id="AGB33749.1"/>
    </source>
</evidence>
<name>L0JR68_NATP1</name>
<keyword evidence="1" id="KW-0614">Plasmid</keyword>
<geneLocation type="plasmid" evidence="1 2">
    <name>pNATPE01</name>
</geneLocation>
<organism evidence="1 2">
    <name type="scientific">Natrinema pellirubrum (strain DSM 15624 / CIP 106293 / JCM 10476 / NCIMB 786 / 157)</name>
    <dbReference type="NCBI Taxonomy" id="797303"/>
    <lineage>
        <taxon>Archaea</taxon>
        <taxon>Methanobacteriati</taxon>
        <taxon>Methanobacteriota</taxon>
        <taxon>Stenosarchaea group</taxon>
        <taxon>Halobacteria</taxon>
        <taxon>Halobacteriales</taxon>
        <taxon>Natrialbaceae</taxon>
        <taxon>Natrinema</taxon>
    </lineage>
</organism>
<sequence>MAYKPDTAIRDTPVNGEILSLFKDRLSICNRLSLIKILL</sequence>
<dbReference type="EMBL" id="CP003373">
    <property type="protein sequence ID" value="AGB33749.1"/>
    <property type="molecule type" value="Genomic_DNA"/>
</dbReference>
<dbReference type="AlphaFoldDB" id="L0JR68"/>
<proteinExistence type="predicted"/>
<gene>
    <name evidence="1" type="ordered locus">Natpe_4019</name>
</gene>
<protein>
    <submittedName>
        <fullName evidence="1">Uncharacterized protein</fullName>
    </submittedName>
</protein>
<reference evidence="2" key="1">
    <citation type="submission" date="2012-02" db="EMBL/GenBank/DDBJ databases">
        <title>Complete sequence of plasmid 1 of Natrinema pellirubrum DSM 15624.</title>
        <authorList>
            <person name="Lucas S."/>
            <person name="Han J."/>
            <person name="Lapidus A."/>
            <person name="Cheng J.-F."/>
            <person name="Goodwin L."/>
            <person name="Pitluck S."/>
            <person name="Peters L."/>
            <person name="Teshima H."/>
            <person name="Detter J.C."/>
            <person name="Han C."/>
            <person name="Tapia R."/>
            <person name="Land M."/>
            <person name="Hauser L."/>
            <person name="Kyrpides N."/>
            <person name="Ivanova N."/>
            <person name="Pagani I."/>
            <person name="Sproer C."/>
            <person name="Anderson I."/>
            <person name="Woyke T."/>
        </authorList>
    </citation>
    <scope>NUCLEOTIDE SEQUENCE [LARGE SCALE GENOMIC DNA]</scope>
    <source>
        <strain evidence="2">DSM 15624 / JCM 10476 / NCIMB 786</strain>
        <plasmid evidence="2">pNATPE01</plasmid>
    </source>
</reference>
<accession>L0JR68</accession>